<comment type="subcellular location">
    <subcellularLocation>
        <location evidence="1">Membrane</location>
        <topology evidence="1">Multi-pass membrane protein</topology>
    </subcellularLocation>
</comment>
<feature type="transmembrane region" description="Helical" evidence="13">
    <location>
        <begin position="76"/>
        <end position="94"/>
    </location>
</feature>
<dbReference type="AlphaFoldDB" id="A0AB34K2Y6"/>
<keyword evidence="10 13" id="KW-0472">Membrane</keyword>
<dbReference type="GO" id="GO:0001508">
    <property type="term" value="P:action potential"/>
    <property type="evidence" value="ECO:0007669"/>
    <property type="project" value="TreeGrafter"/>
</dbReference>
<feature type="compositionally biased region" description="Basic and acidic residues" evidence="12">
    <location>
        <begin position="507"/>
        <end position="516"/>
    </location>
</feature>
<keyword evidence="11" id="KW-0407">Ion channel</keyword>
<feature type="transmembrane region" description="Helical" evidence="13">
    <location>
        <begin position="106"/>
        <end position="126"/>
    </location>
</feature>
<evidence type="ECO:0000256" key="4">
    <source>
        <dbReference type="ARBA" id="ARBA00022692"/>
    </source>
</evidence>
<dbReference type="InterPro" id="IPR028325">
    <property type="entry name" value="VG_K_chnl"/>
</dbReference>
<evidence type="ECO:0000256" key="12">
    <source>
        <dbReference type="SAM" id="MobiDB-lite"/>
    </source>
</evidence>
<dbReference type="Gene3D" id="1.10.287.70">
    <property type="match status" value="1"/>
</dbReference>
<evidence type="ECO:0000259" key="14">
    <source>
        <dbReference type="Pfam" id="PF00520"/>
    </source>
</evidence>
<dbReference type="InterPro" id="IPR027359">
    <property type="entry name" value="Volt_channel_dom_sf"/>
</dbReference>
<keyword evidence="16" id="KW-1185">Reference proteome</keyword>
<keyword evidence="5" id="KW-0631">Potassium channel</keyword>
<dbReference type="EMBL" id="JBGBPQ010000002">
    <property type="protein sequence ID" value="KAL1528576.1"/>
    <property type="molecule type" value="Genomic_DNA"/>
</dbReference>
<gene>
    <name evidence="15" type="ORF">AB1Y20_009917</name>
</gene>
<evidence type="ECO:0000313" key="16">
    <source>
        <dbReference type="Proteomes" id="UP001515480"/>
    </source>
</evidence>
<dbReference type="Pfam" id="PF00520">
    <property type="entry name" value="Ion_trans"/>
    <property type="match status" value="1"/>
</dbReference>
<reference evidence="15 16" key="1">
    <citation type="journal article" date="2024" name="Science">
        <title>Giant polyketide synthase enzymes in the biosynthesis of giant marine polyether toxins.</title>
        <authorList>
            <person name="Fallon T.R."/>
            <person name="Shende V.V."/>
            <person name="Wierzbicki I.H."/>
            <person name="Pendleton A.L."/>
            <person name="Watervoot N.F."/>
            <person name="Auber R.P."/>
            <person name="Gonzalez D.J."/>
            <person name="Wisecaver J.H."/>
            <person name="Moore B.S."/>
        </authorList>
    </citation>
    <scope>NUCLEOTIDE SEQUENCE [LARGE SCALE GENOMIC DNA]</scope>
    <source>
        <strain evidence="15 16">12B1</strain>
    </source>
</reference>
<evidence type="ECO:0000256" key="2">
    <source>
        <dbReference type="ARBA" id="ARBA00022448"/>
    </source>
</evidence>
<protein>
    <recommendedName>
        <fullName evidence="14">Ion transport domain-containing protein</fullName>
    </recommendedName>
</protein>
<evidence type="ECO:0000256" key="9">
    <source>
        <dbReference type="ARBA" id="ARBA00023065"/>
    </source>
</evidence>
<feature type="transmembrane region" description="Helical" evidence="13">
    <location>
        <begin position="242"/>
        <end position="259"/>
    </location>
</feature>
<dbReference type="PRINTS" id="PR00169">
    <property type="entry name" value="KCHANNEL"/>
</dbReference>
<feature type="domain" description="Ion transport" evidence="14">
    <location>
        <begin position="47"/>
        <end position="300"/>
    </location>
</feature>
<keyword evidence="3" id="KW-0633">Potassium transport</keyword>
<accession>A0AB34K2Y6</accession>
<keyword evidence="8 13" id="KW-1133">Transmembrane helix</keyword>
<dbReference type="InterPro" id="IPR003280">
    <property type="entry name" value="2pore_dom_K_chnl"/>
</dbReference>
<evidence type="ECO:0000256" key="13">
    <source>
        <dbReference type="SAM" id="Phobius"/>
    </source>
</evidence>
<evidence type="ECO:0000256" key="11">
    <source>
        <dbReference type="ARBA" id="ARBA00023303"/>
    </source>
</evidence>
<dbReference type="PANTHER" id="PTHR11537">
    <property type="entry name" value="VOLTAGE-GATED POTASSIUM CHANNEL"/>
    <property type="match status" value="1"/>
</dbReference>
<dbReference type="SUPFAM" id="SSF81324">
    <property type="entry name" value="Voltage-gated potassium channels"/>
    <property type="match status" value="1"/>
</dbReference>
<keyword evidence="2" id="KW-0813">Transport</keyword>
<feature type="transmembrane region" description="Helical" evidence="13">
    <location>
        <begin position="195"/>
        <end position="215"/>
    </location>
</feature>
<proteinExistence type="predicted"/>
<feature type="region of interest" description="Disordered" evidence="12">
    <location>
        <begin position="1"/>
        <end position="21"/>
    </location>
</feature>
<feature type="transmembrane region" description="Helical" evidence="13">
    <location>
        <begin position="47"/>
        <end position="64"/>
    </location>
</feature>
<dbReference type="FunFam" id="1.10.287.70:FF:000028">
    <property type="entry name" value="potassium voltage-gated channel subfamily D member 3"/>
    <property type="match status" value="1"/>
</dbReference>
<feature type="transmembrane region" description="Helical" evidence="13">
    <location>
        <begin position="271"/>
        <end position="295"/>
    </location>
</feature>
<keyword evidence="4 13" id="KW-0812">Transmembrane</keyword>
<keyword evidence="9" id="KW-0406">Ion transport</keyword>
<comment type="caution">
    <text evidence="15">The sequence shown here is derived from an EMBL/GenBank/DDBJ whole genome shotgun (WGS) entry which is preliminary data.</text>
</comment>
<dbReference type="PRINTS" id="PR01333">
    <property type="entry name" value="2POREKCHANEL"/>
</dbReference>
<dbReference type="InterPro" id="IPR005821">
    <property type="entry name" value="Ion_trans_dom"/>
</dbReference>
<feature type="region of interest" description="Disordered" evidence="12">
    <location>
        <begin position="475"/>
        <end position="524"/>
    </location>
</feature>
<sequence>MAVAPHSAHVTSSGMSSSASHDDIFQPTPAGLRDQVRMQLQKATSPLNIIGVIVIVVATTVVVIETMPELAQYEDAFTVIEMICVLIFSLEILLKLWVRDGRNRRWFFCNILNLIDLLSIMPWYILFFVELQDECPAGIFGVFNDCDDRGHSTVDSLSVLRAVRLLRVLRVLKLGTFSVGVKVFSTAILRSTPQLIALLIAMFISMLVFSAIVFYMEDLCDEGSSAKLEALRCSDQKQKFRSIPATFWWCLATMTAVGYGDMVPYTTLGKLFGGVTMLIGILVFSLPITVIGSNYEKAYHAEVMRRLVKELETGVSRAFREMSRQEATSEAPMLRLEDVRELTRRWSSKWSADHTQLWERIELMWDAYDIRMDGKLDGALSRAQAVKLFHDLKLQLEDHALTFGEGDDQPLFNVKEELGCRHKADVISMGAVAKLSERVRRLDAQIQEHKELIDSITQGICLLGDTAGLHLVPPVGSSMKTSIKDGRKSDPSTVESVPISDGQQRLATDEGQRSESRVYPFGSE</sequence>
<dbReference type="Gene3D" id="1.20.120.350">
    <property type="entry name" value="Voltage-gated potassium channels. Chain C"/>
    <property type="match status" value="1"/>
</dbReference>
<evidence type="ECO:0000256" key="1">
    <source>
        <dbReference type="ARBA" id="ARBA00004141"/>
    </source>
</evidence>
<evidence type="ECO:0000256" key="8">
    <source>
        <dbReference type="ARBA" id="ARBA00022989"/>
    </source>
</evidence>
<dbReference type="PANTHER" id="PTHR11537:SF254">
    <property type="entry name" value="POTASSIUM VOLTAGE-GATED CHANNEL PROTEIN SHAB"/>
    <property type="match status" value="1"/>
</dbReference>
<organism evidence="15 16">
    <name type="scientific">Prymnesium parvum</name>
    <name type="common">Toxic golden alga</name>
    <dbReference type="NCBI Taxonomy" id="97485"/>
    <lineage>
        <taxon>Eukaryota</taxon>
        <taxon>Haptista</taxon>
        <taxon>Haptophyta</taxon>
        <taxon>Prymnesiophyceae</taxon>
        <taxon>Prymnesiales</taxon>
        <taxon>Prymnesiaceae</taxon>
        <taxon>Prymnesium</taxon>
    </lineage>
</organism>
<name>A0AB34K2Y6_PRYPA</name>
<dbReference type="GO" id="GO:0005249">
    <property type="term" value="F:voltage-gated potassium channel activity"/>
    <property type="evidence" value="ECO:0007669"/>
    <property type="project" value="InterPro"/>
</dbReference>
<evidence type="ECO:0000256" key="6">
    <source>
        <dbReference type="ARBA" id="ARBA00022882"/>
    </source>
</evidence>
<dbReference type="GO" id="GO:0008076">
    <property type="term" value="C:voltage-gated potassium channel complex"/>
    <property type="evidence" value="ECO:0007669"/>
    <property type="project" value="InterPro"/>
</dbReference>
<feature type="compositionally biased region" description="Low complexity" evidence="12">
    <location>
        <begin position="1"/>
        <end position="19"/>
    </location>
</feature>
<evidence type="ECO:0000313" key="15">
    <source>
        <dbReference type="EMBL" id="KAL1528576.1"/>
    </source>
</evidence>
<dbReference type="Proteomes" id="UP001515480">
    <property type="component" value="Unassembled WGS sequence"/>
</dbReference>
<keyword evidence="6" id="KW-0851">Voltage-gated channel</keyword>
<keyword evidence="7" id="KW-0630">Potassium</keyword>
<evidence type="ECO:0000256" key="5">
    <source>
        <dbReference type="ARBA" id="ARBA00022826"/>
    </source>
</evidence>
<evidence type="ECO:0000256" key="10">
    <source>
        <dbReference type="ARBA" id="ARBA00023136"/>
    </source>
</evidence>
<feature type="compositionally biased region" description="Polar residues" evidence="12">
    <location>
        <begin position="491"/>
        <end position="506"/>
    </location>
</feature>
<evidence type="ECO:0000256" key="7">
    <source>
        <dbReference type="ARBA" id="ARBA00022958"/>
    </source>
</evidence>
<evidence type="ECO:0000256" key="3">
    <source>
        <dbReference type="ARBA" id="ARBA00022538"/>
    </source>
</evidence>